<evidence type="ECO:0000256" key="3">
    <source>
        <dbReference type="ARBA" id="ARBA00022723"/>
    </source>
</evidence>
<evidence type="ECO:0000256" key="5">
    <source>
        <dbReference type="ARBA" id="ARBA00023014"/>
    </source>
</evidence>
<dbReference type="Pfam" id="PF04055">
    <property type="entry name" value="Radical_SAM"/>
    <property type="match status" value="1"/>
</dbReference>
<dbReference type="InterPro" id="IPR023874">
    <property type="entry name" value="DNA_rSAM_put"/>
</dbReference>
<dbReference type="GO" id="GO:0046872">
    <property type="term" value="F:metal ion binding"/>
    <property type="evidence" value="ECO:0007669"/>
    <property type="project" value="UniProtKB-KW"/>
</dbReference>
<accession>A0A858SPA2</accession>
<dbReference type="Proteomes" id="UP000503308">
    <property type="component" value="Chromosome"/>
</dbReference>
<keyword evidence="8" id="KW-1185">Reference proteome</keyword>
<reference evidence="7 8" key="1">
    <citation type="submission" date="2020-02" db="EMBL/GenBank/DDBJ databases">
        <title>Genome sequence of Roseobacter ponti.</title>
        <authorList>
            <person name="Hollensteiner J."/>
            <person name="Schneider D."/>
            <person name="Poehlein A."/>
            <person name="Daniel R."/>
        </authorList>
    </citation>
    <scope>NUCLEOTIDE SEQUENCE [LARGE SCALE GENOMIC DNA]</scope>
    <source>
        <strain evidence="7 8">DSM 106830</strain>
    </source>
</reference>
<feature type="domain" description="Elp3/MiaA/NifB-like radical SAM core" evidence="6">
    <location>
        <begin position="59"/>
        <end position="286"/>
    </location>
</feature>
<evidence type="ECO:0000256" key="2">
    <source>
        <dbReference type="ARBA" id="ARBA00022691"/>
    </source>
</evidence>
<dbReference type="NCBIfam" id="TIGR03916">
    <property type="entry name" value="rSAM_link_UDG"/>
    <property type="match status" value="1"/>
</dbReference>
<proteinExistence type="predicted"/>
<keyword evidence="3" id="KW-0479">Metal-binding</keyword>
<comment type="cofactor">
    <cofactor evidence="1">
        <name>[4Fe-4S] cluster</name>
        <dbReference type="ChEBI" id="CHEBI:49883"/>
    </cofactor>
</comment>
<name>A0A858SPA2_9RHOB</name>
<keyword evidence="2" id="KW-0949">S-adenosyl-L-methionine</keyword>
<dbReference type="KEGG" id="rpon:G3256_00070"/>
<sequence>MAKQTLEQKLAILSDAAKYDASCASSGSTKRDSRGGTSLGSNEGSGICHAYAPDGRCISLLKILMTNFCIYDCSYCINRVSSNVERARFSVDEVVKLTIEFYRRNYIEGLFLSSGIIRSPDTTMLDMVRIARKLRHEENFRGYIHLKTIPDAAPELIEEAGLLADRLSINVELPTDASVKQHAPEKSPEQIRRAMADVRLRKEVARDRSHTGKRPPRFAPAGQSTQMIIGADEATDTTVLGQSTRLYASYKLKRVYYSAFSPIPDASSRLPLISPPLQREHRLYQADWLLRFYGFDLGEITGHHQSGNLDLDIDPKLSWALAHRGLFPVDVNRAPRELLLRVPGFGTKTVGRILSSRRHRMLRYDDLHRMGAGLKKARAFITAGGWSPGALTDSAGLRARFAPPPEQLSLF</sequence>
<dbReference type="SFLD" id="SFLDS00029">
    <property type="entry name" value="Radical_SAM"/>
    <property type="match status" value="1"/>
</dbReference>
<evidence type="ECO:0000256" key="1">
    <source>
        <dbReference type="ARBA" id="ARBA00001966"/>
    </source>
</evidence>
<dbReference type="SUPFAM" id="SSF102114">
    <property type="entry name" value="Radical SAM enzymes"/>
    <property type="match status" value="1"/>
</dbReference>
<organism evidence="7 8">
    <name type="scientific">Roseobacter ponti</name>
    <dbReference type="NCBI Taxonomy" id="1891787"/>
    <lineage>
        <taxon>Bacteria</taxon>
        <taxon>Pseudomonadati</taxon>
        <taxon>Pseudomonadota</taxon>
        <taxon>Alphaproteobacteria</taxon>
        <taxon>Rhodobacterales</taxon>
        <taxon>Roseobacteraceae</taxon>
        <taxon>Roseobacter</taxon>
    </lineage>
</organism>
<protein>
    <submittedName>
        <fullName evidence="7">Putative DNA modification/repair radical SAM protein</fullName>
    </submittedName>
</protein>
<dbReference type="EMBL" id="CP048788">
    <property type="protein sequence ID" value="QJF49668.1"/>
    <property type="molecule type" value="Genomic_DNA"/>
</dbReference>
<evidence type="ECO:0000313" key="7">
    <source>
        <dbReference type="EMBL" id="QJF49668.1"/>
    </source>
</evidence>
<dbReference type="PANTHER" id="PTHR21180:SF9">
    <property type="entry name" value="TYPE II SECRETION SYSTEM PROTEIN K"/>
    <property type="match status" value="1"/>
</dbReference>
<dbReference type="Gene3D" id="3.20.20.70">
    <property type="entry name" value="Aldolase class I"/>
    <property type="match status" value="1"/>
</dbReference>
<evidence type="ECO:0000313" key="8">
    <source>
        <dbReference type="Proteomes" id="UP000503308"/>
    </source>
</evidence>
<dbReference type="InterPro" id="IPR007197">
    <property type="entry name" value="rSAM"/>
</dbReference>
<dbReference type="SFLD" id="SFLDG01102">
    <property type="entry name" value="Uncharacterised_Radical_SAM_Su"/>
    <property type="match status" value="1"/>
</dbReference>
<dbReference type="InterPro" id="IPR006638">
    <property type="entry name" value="Elp3/MiaA/NifB-like_rSAM"/>
</dbReference>
<dbReference type="InterPro" id="IPR013785">
    <property type="entry name" value="Aldolase_TIM"/>
</dbReference>
<dbReference type="InterPro" id="IPR010994">
    <property type="entry name" value="RuvA_2-like"/>
</dbReference>
<keyword evidence="5" id="KW-0411">Iron-sulfur</keyword>
<dbReference type="RefSeq" id="WP_169638892.1">
    <property type="nucleotide sequence ID" value="NZ_CP048788.1"/>
</dbReference>
<keyword evidence="4" id="KW-0408">Iron</keyword>
<evidence type="ECO:0000259" key="6">
    <source>
        <dbReference type="SMART" id="SM00729"/>
    </source>
</evidence>
<gene>
    <name evidence="7" type="ORF">G3256_00070</name>
</gene>
<dbReference type="InterPro" id="IPR058240">
    <property type="entry name" value="rSAM_sf"/>
</dbReference>
<evidence type="ECO:0000256" key="4">
    <source>
        <dbReference type="ARBA" id="ARBA00023004"/>
    </source>
</evidence>
<dbReference type="SUPFAM" id="SSF47781">
    <property type="entry name" value="RuvA domain 2-like"/>
    <property type="match status" value="1"/>
</dbReference>
<dbReference type="GO" id="GO:0003824">
    <property type="term" value="F:catalytic activity"/>
    <property type="evidence" value="ECO:0007669"/>
    <property type="project" value="InterPro"/>
</dbReference>
<dbReference type="PANTHER" id="PTHR21180">
    <property type="entry name" value="ENDONUCLEASE/EXONUCLEASE/PHOSPHATASE FAMILY DOMAIN-CONTAINING PROTEIN 1"/>
    <property type="match status" value="1"/>
</dbReference>
<dbReference type="SMART" id="SM00729">
    <property type="entry name" value="Elp3"/>
    <property type="match status" value="1"/>
</dbReference>
<dbReference type="CDD" id="cd01335">
    <property type="entry name" value="Radical_SAM"/>
    <property type="match status" value="1"/>
</dbReference>
<dbReference type="AlphaFoldDB" id="A0A858SPA2"/>
<dbReference type="GO" id="GO:0051536">
    <property type="term" value="F:iron-sulfur cluster binding"/>
    <property type="evidence" value="ECO:0007669"/>
    <property type="project" value="UniProtKB-KW"/>
</dbReference>
<dbReference type="InterPro" id="IPR051675">
    <property type="entry name" value="Endo/Exo/Phosphatase_dom_1"/>
</dbReference>